<dbReference type="AlphaFoldDB" id="A7VSX4"/>
<protein>
    <submittedName>
        <fullName evidence="1">Uncharacterized protein</fullName>
    </submittedName>
</protein>
<name>A7VSX4_9FIRM</name>
<gene>
    <name evidence="1" type="ORF">CLOLEP_01665</name>
</gene>
<reference evidence="1 2" key="2">
    <citation type="submission" date="2007-08" db="EMBL/GenBank/DDBJ databases">
        <authorList>
            <person name="Fulton L."/>
            <person name="Clifton S."/>
            <person name="Fulton B."/>
            <person name="Xu J."/>
            <person name="Minx P."/>
            <person name="Pepin K.H."/>
            <person name="Johnson M."/>
            <person name="Thiruvilangam P."/>
            <person name="Bhonagiri V."/>
            <person name="Nash W.E."/>
            <person name="Wang C."/>
            <person name="Mardis E.R."/>
            <person name="Wilson R.K."/>
        </authorList>
    </citation>
    <scope>NUCLEOTIDE SEQUENCE [LARGE SCALE GENOMIC DNA]</scope>
    <source>
        <strain evidence="1 2">DSM 753</strain>
    </source>
</reference>
<reference evidence="1 2" key="1">
    <citation type="submission" date="2007-08" db="EMBL/GenBank/DDBJ databases">
        <title>Draft genome sequence of Clostridium leptum (DSM 753).</title>
        <authorList>
            <person name="Sudarsanam P."/>
            <person name="Ley R."/>
            <person name="Guruge J."/>
            <person name="Turnbaugh P.J."/>
            <person name="Mahowald M."/>
            <person name="Liep D."/>
            <person name="Gordon J."/>
        </authorList>
    </citation>
    <scope>NUCLEOTIDE SEQUENCE [LARGE SCALE GENOMIC DNA]</scope>
    <source>
        <strain evidence="1 2">DSM 753</strain>
    </source>
</reference>
<dbReference type="Proteomes" id="UP000003490">
    <property type="component" value="Unassembled WGS sequence"/>
</dbReference>
<dbReference type="HOGENOM" id="CLU_3373041_0_0_9"/>
<organism evidence="1 2">
    <name type="scientific">[Clostridium] leptum DSM 753</name>
    <dbReference type="NCBI Taxonomy" id="428125"/>
    <lineage>
        <taxon>Bacteria</taxon>
        <taxon>Bacillati</taxon>
        <taxon>Bacillota</taxon>
        <taxon>Clostridia</taxon>
        <taxon>Eubacteriales</taxon>
        <taxon>Oscillospiraceae</taxon>
        <taxon>Oscillospiraceae incertae sedis</taxon>
    </lineage>
</organism>
<sequence>MSKVHLKGIKFIFLSQIKKISCNFLRKGVTLFNK</sequence>
<proteinExistence type="predicted"/>
<dbReference type="EMBL" id="ABCB02000018">
    <property type="protein sequence ID" value="EDO61270.1"/>
    <property type="molecule type" value="Genomic_DNA"/>
</dbReference>
<accession>A7VSX4</accession>
<comment type="caution">
    <text evidence="1">The sequence shown here is derived from an EMBL/GenBank/DDBJ whole genome shotgun (WGS) entry which is preliminary data.</text>
</comment>
<evidence type="ECO:0000313" key="2">
    <source>
        <dbReference type="Proteomes" id="UP000003490"/>
    </source>
</evidence>
<evidence type="ECO:0000313" key="1">
    <source>
        <dbReference type="EMBL" id="EDO61270.1"/>
    </source>
</evidence>